<dbReference type="SUPFAM" id="SSF54593">
    <property type="entry name" value="Glyoxalase/Bleomycin resistance protein/Dihydroxybiphenyl dioxygenase"/>
    <property type="match status" value="1"/>
</dbReference>
<dbReference type="CDD" id="cd07249">
    <property type="entry name" value="MMCE"/>
    <property type="match status" value="1"/>
</dbReference>
<evidence type="ECO:0000256" key="2">
    <source>
        <dbReference type="ARBA" id="ARBA00022723"/>
    </source>
</evidence>
<sequence length="138" mass="15229">MNISHIEHLGIAVRSIEESLPYYEGVLGLKCYNIEVVEDQKVKTAFFKVGGTKIELLEPTSEDSTIAKFIEKKGEGVHHIAFAVPDVESSLRECEEKGVSLIDAHPRKGAEGLNIAFLHPKSTRSVLTELCCHPTEAK</sequence>
<evidence type="ECO:0000313" key="5">
    <source>
        <dbReference type="EMBL" id="SJZ58905.1"/>
    </source>
</evidence>
<dbReference type="NCBIfam" id="TIGR03081">
    <property type="entry name" value="metmalonyl_epim"/>
    <property type="match status" value="1"/>
</dbReference>
<dbReference type="AlphaFoldDB" id="A0A099WQV4"/>
<dbReference type="RefSeq" id="WP_036848745.1">
    <property type="nucleotide sequence ID" value="NZ_FUWL01000009.1"/>
</dbReference>
<dbReference type="EMBL" id="FUWL01000009">
    <property type="protein sequence ID" value="SJZ58905.1"/>
    <property type="molecule type" value="Genomic_DNA"/>
</dbReference>
<dbReference type="Gene3D" id="3.10.180.10">
    <property type="entry name" value="2,3-Dihydroxybiphenyl 1,2-Dioxygenase, domain 1"/>
    <property type="match status" value="1"/>
</dbReference>
<dbReference type="PANTHER" id="PTHR43048:SF3">
    <property type="entry name" value="METHYLMALONYL-COA EPIMERASE, MITOCHONDRIAL"/>
    <property type="match status" value="1"/>
</dbReference>
<evidence type="ECO:0000313" key="6">
    <source>
        <dbReference type="Proteomes" id="UP000030125"/>
    </source>
</evidence>
<dbReference type="Proteomes" id="UP000030125">
    <property type="component" value="Unassembled WGS sequence"/>
</dbReference>
<gene>
    <name evidence="4" type="ORF">HQ35_00065</name>
    <name evidence="5" type="ORF">SAMN02745205_01290</name>
</gene>
<dbReference type="Proteomes" id="UP000189956">
    <property type="component" value="Unassembled WGS sequence"/>
</dbReference>
<organism evidence="4 6">
    <name type="scientific">Porphyromonas cangingivalis</name>
    <dbReference type="NCBI Taxonomy" id="36874"/>
    <lineage>
        <taxon>Bacteria</taxon>
        <taxon>Pseudomonadati</taxon>
        <taxon>Bacteroidota</taxon>
        <taxon>Bacteroidia</taxon>
        <taxon>Bacteroidales</taxon>
        <taxon>Porphyromonadaceae</taxon>
        <taxon>Porphyromonas</taxon>
    </lineage>
</organism>
<dbReference type="InterPro" id="IPR037523">
    <property type="entry name" value="VOC_core"/>
</dbReference>
<protein>
    <submittedName>
        <fullName evidence="5">Methylmalonyl-CoA epimerase</fullName>
    </submittedName>
</protein>
<dbReference type="PROSITE" id="PS51819">
    <property type="entry name" value="VOC"/>
    <property type="match status" value="1"/>
</dbReference>
<name>A0A099WQV4_PORCN</name>
<dbReference type="InterPro" id="IPR029068">
    <property type="entry name" value="Glyas_Bleomycin-R_OHBP_Dase"/>
</dbReference>
<dbReference type="GO" id="GO:0004493">
    <property type="term" value="F:methylmalonyl-CoA epimerase activity"/>
    <property type="evidence" value="ECO:0007669"/>
    <property type="project" value="TreeGrafter"/>
</dbReference>
<dbReference type="eggNOG" id="COG0346">
    <property type="taxonomic scope" value="Bacteria"/>
</dbReference>
<evidence type="ECO:0000259" key="3">
    <source>
        <dbReference type="PROSITE" id="PS51819"/>
    </source>
</evidence>
<proteinExistence type="inferred from homology"/>
<reference evidence="5 7" key="2">
    <citation type="submission" date="2017-02" db="EMBL/GenBank/DDBJ databases">
        <authorList>
            <person name="Peterson S.W."/>
        </authorList>
    </citation>
    <scope>NUCLEOTIDE SEQUENCE [LARGE SCALE GENOMIC DNA]</scope>
    <source>
        <strain evidence="5 7">ATCC 700135</strain>
    </source>
</reference>
<dbReference type="OrthoDB" id="9788468at2"/>
<evidence type="ECO:0000313" key="7">
    <source>
        <dbReference type="Proteomes" id="UP000189956"/>
    </source>
</evidence>
<comment type="similarity">
    <text evidence="1">Belongs to the methylmalonyl-CoA epimerase family.</text>
</comment>
<feature type="domain" description="VOC" evidence="3">
    <location>
        <begin position="5"/>
        <end position="133"/>
    </location>
</feature>
<dbReference type="GO" id="GO:0046872">
    <property type="term" value="F:metal ion binding"/>
    <property type="evidence" value="ECO:0007669"/>
    <property type="project" value="UniProtKB-KW"/>
</dbReference>
<dbReference type="EMBL" id="JQJD01000001">
    <property type="protein sequence ID" value="KGN83207.1"/>
    <property type="molecule type" value="Genomic_DNA"/>
</dbReference>
<evidence type="ECO:0000256" key="1">
    <source>
        <dbReference type="ARBA" id="ARBA00009308"/>
    </source>
</evidence>
<dbReference type="InterPro" id="IPR017515">
    <property type="entry name" value="MeMalonyl-CoA_epimerase"/>
</dbReference>
<accession>A0A099WQV4</accession>
<dbReference type="STRING" id="36874.HQ34_09890"/>
<keyword evidence="2" id="KW-0479">Metal-binding</keyword>
<reference evidence="4 6" key="1">
    <citation type="submission" date="2014-08" db="EMBL/GenBank/DDBJ databases">
        <title>Porphyromonas cangingivalis strain:COT-109_OH1386 Genome sequencing.</title>
        <authorList>
            <person name="Wallis C."/>
            <person name="Deusch O."/>
            <person name="O'Flynn C."/>
            <person name="Davis I."/>
            <person name="Jospin G."/>
            <person name="Darling A.E."/>
            <person name="Coil D.A."/>
            <person name="Alexiev A."/>
            <person name="Horsfall A."/>
            <person name="Kirkwood N."/>
            <person name="Harris S."/>
            <person name="Eisen J.A."/>
        </authorList>
    </citation>
    <scope>NUCLEOTIDE SEQUENCE [LARGE SCALE GENOMIC DNA]</scope>
    <source>
        <strain evidence="6">COT-109 OH1386</strain>
        <strain evidence="4">COT-109_OH1386</strain>
    </source>
</reference>
<dbReference type="FunFam" id="3.10.180.10:FF:000006">
    <property type="entry name" value="Methylmalonyl-CoA epimerase"/>
    <property type="match status" value="1"/>
</dbReference>
<dbReference type="GO" id="GO:0046491">
    <property type="term" value="P:L-methylmalonyl-CoA metabolic process"/>
    <property type="evidence" value="ECO:0007669"/>
    <property type="project" value="TreeGrafter"/>
</dbReference>
<dbReference type="InterPro" id="IPR051785">
    <property type="entry name" value="MMCE/EMCE_epimerase"/>
</dbReference>
<keyword evidence="6" id="KW-1185">Reference proteome</keyword>
<dbReference type="Pfam" id="PF13669">
    <property type="entry name" value="Glyoxalase_4"/>
    <property type="match status" value="1"/>
</dbReference>
<evidence type="ECO:0000313" key="4">
    <source>
        <dbReference type="EMBL" id="KGN83207.1"/>
    </source>
</evidence>
<dbReference type="PANTHER" id="PTHR43048">
    <property type="entry name" value="METHYLMALONYL-COA EPIMERASE"/>
    <property type="match status" value="1"/>
</dbReference>